<keyword evidence="5" id="KW-1185">Reference proteome</keyword>
<dbReference type="EMBL" id="AP028654">
    <property type="protein sequence ID" value="BEP30051.1"/>
    <property type="molecule type" value="Genomic_DNA"/>
</dbReference>
<dbReference type="InterPro" id="IPR001279">
    <property type="entry name" value="Metallo-B-lactamas"/>
</dbReference>
<dbReference type="AlphaFoldDB" id="A0AAU9ERP7"/>
<dbReference type="Gene3D" id="3.40.50.10890">
    <property type="match status" value="1"/>
</dbReference>
<dbReference type="Pfam" id="PF10996">
    <property type="entry name" value="Beta-Casp"/>
    <property type="match status" value="1"/>
</dbReference>
<evidence type="ECO:0000313" key="5">
    <source>
        <dbReference type="Proteomes" id="UP001321786"/>
    </source>
</evidence>
<dbReference type="InterPro" id="IPR022712">
    <property type="entry name" value="Beta_Casp"/>
</dbReference>
<dbReference type="InterPro" id="IPR036866">
    <property type="entry name" value="RibonucZ/Hydroxyglut_hydro"/>
</dbReference>
<dbReference type="SUPFAM" id="SSF56281">
    <property type="entry name" value="Metallo-hydrolase/oxidoreductase"/>
    <property type="match status" value="1"/>
</dbReference>
<evidence type="ECO:0000259" key="2">
    <source>
        <dbReference type="SMART" id="SM00849"/>
    </source>
</evidence>
<feature type="domain" description="Metallo-beta-lactamase" evidence="2">
    <location>
        <begin position="13"/>
        <end position="247"/>
    </location>
</feature>
<dbReference type="PANTHER" id="PTHR11203:SF37">
    <property type="entry name" value="INTEGRATOR COMPLEX SUBUNIT 11"/>
    <property type="match status" value="1"/>
</dbReference>
<proteinExistence type="predicted"/>
<accession>A0AAU9ERP7</accession>
<dbReference type="PANTHER" id="PTHR11203">
    <property type="entry name" value="CLEAVAGE AND POLYADENYLATION SPECIFICITY FACTOR FAMILY MEMBER"/>
    <property type="match status" value="1"/>
</dbReference>
<dbReference type="GO" id="GO:0016787">
    <property type="term" value="F:hydrolase activity"/>
    <property type="evidence" value="ECO:0007669"/>
    <property type="project" value="UniProtKB-KW"/>
</dbReference>
<gene>
    <name evidence="4" type="ORF">HLPR_23820</name>
</gene>
<dbReference type="RefSeq" id="WP_338535653.1">
    <property type="nucleotide sequence ID" value="NZ_AP028654.1"/>
</dbReference>
<organism evidence="4 5">
    <name type="scientific">Helicovermis profundi</name>
    <dbReference type="NCBI Taxonomy" id="3065157"/>
    <lineage>
        <taxon>Bacteria</taxon>
        <taxon>Bacillati</taxon>
        <taxon>Bacillota</taxon>
        <taxon>Clostridia</taxon>
        <taxon>Helicovermis</taxon>
    </lineage>
</organism>
<dbReference type="InterPro" id="IPR050698">
    <property type="entry name" value="MBL"/>
</dbReference>
<dbReference type="CDD" id="cd16295">
    <property type="entry name" value="TTHA0252-CPSF-like_MBL-fold"/>
    <property type="match status" value="1"/>
</dbReference>
<dbReference type="GO" id="GO:0004521">
    <property type="term" value="F:RNA endonuclease activity"/>
    <property type="evidence" value="ECO:0007669"/>
    <property type="project" value="TreeGrafter"/>
</dbReference>
<evidence type="ECO:0000256" key="1">
    <source>
        <dbReference type="ARBA" id="ARBA00022801"/>
    </source>
</evidence>
<name>A0AAU9ERP7_9FIRM</name>
<sequence length="465" mass="52799">MKITFLGAAKTVTGSCYKVDTSDLSFLVDCGQFQGVNEEQNNTPEFEFDPKKIDFMLLTHAHIDHSGRIPLLTKNGFTGKIFCTRPTSDLCSLLLKDSAHIHEEDAIWDNKKRQRAGLPLIEPLYSIDDAYVALQYFYPVNYDKKIEINDNISVRFNEAGHLLGSSFIEIWIKEDNETKKIVFSGDLGSSGNALLNPLKPLSNSDYLVIESTYGNRIHENIDLRMKQLINAIDKTIEKGGTIIIPSFAIGRTQEVIYELKEYYIKNYGIKKFLEIPIYIDSPLAINSTKVFKENHIYLKESISKKYDQGQDPLSFKNIRYLESIKASSKLNHSSEPKVIISASGMCDAGRIQHHLKHYLWKPTTTVIFIGYQGIGTLGREILNGFDNVEILDETIKVNAQIYSISGFSGHADKNMLLDWTNHIEDLKKIIIVHGESDSQNELKNELEKQKNVDIIIPKLFDEVIL</sequence>
<dbReference type="Pfam" id="PF16661">
    <property type="entry name" value="Lactamase_B_6"/>
    <property type="match status" value="1"/>
</dbReference>
<feature type="domain" description="Beta-Casp" evidence="3">
    <location>
        <begin position="252"/>
        <end position="381"/>
    </location>
</feature>
<dbReference type="InterPro" id="IPR011108">
    <property type="entry name" value="RMMBL"/>
</dbReference>
<keyword evidence="1" id="KW-0378">Hydrolase</keyword>
<dbReference type="KEGG" id="hprf:HLPR_23820"/>
<dbReference type="Pfam" id="PF07521">
    <property type="entry name" value="RMMBL"/>
    <property type="match status" value="1"/>
</dbReference>
<evidence type="ECO:0000313" key="4">
    <source>
        <dbReference type="EMBL" id="BEP30051.1"/>
    </source>
</evidence>
<dbReference type="SMART" id="SM00849">
    <property type="entry name" value="Lactamase_B"/>
    <property type="match status" value="1"/>
</dbReference>
<dbReference type="SMART" id="SM01027">
    <property type="entry name" value="Beta-Casp"/>
    <property type="match status" value="1"/>
</dbReference>
<protein>
    <submittedName>
        <fullName evidence="4">MBL fold metallo-hydrolase</fullName>
    </submittedName>
</protein>
<dbReference type="Gene3D" id="3.60.15.10">
    <property type="entry name" value="Ribonuclease Z/Hydroxyacylglutathione hydrolase-like"/>
    <property type="match status" value="1"/>
</dbReference>
<reference evidence="4 5" key="1">
    <citation type="submission" date="2023-08" db="EMBL/GenBank/DDBJ databases">
        <title>Helicovermis profunda gen. nov., sp. nov., a novel mesophilic, fermentative bacterium within the Bacillota from a deep-sea hydrothermal vent chimney.</title>
        <authorList>
            <person name="Miyazaki U."/>
            <person name="Mizutani D."/>
            <person name="Hashimoto Y."/>
            <person name="Tame A."/>
            <person name="Sawayama S."/>
            <person name="Miyazaki J."/>
            <person name="Takai K."/>
            <person name="Nakagawa S."/>
        </authorList>
    </citation>
    <scope>NUCLEOTIDE SEQUENCE [LARGE SCALE GENOMIC DNA]</scope>
    <source>
        <strain evidence="4 5">S502</strain>
    </source>
</reference>
<evidence type="ECO:0000259" key="3">
    <source>
        <dbReference type="SMART" id="SM01027"/>
    </source>
</evidence>
<dbReference type="Proteomes" id="UP001321786">
    <property type="component" value="Chromosome"/>
</dbReference>